<evidence type="ECO:0000313" key="1">
    <source>
        <dbReference type="EMBL" id="SVA57816.1"/>
    </source>
</evidence>
<name>A0A381WZ41_9ZZZZ</name>
<evidence type="ECO:0008006" key="2">
    <source>
        <dbReference type="Google" id="ProtNLM"/>
    </source>
</evidence>
<dbReference type="AlphaFoldDB" id="A0A381WZ41"/>
<protein>
    <recommendedName>
        <fullName evidence="2">Prolyl 4-hydroxylase alpha subunit Fe(2+) 2OG dioxygenase domain-containing protein</fullName>
    </recommendedName>
</protein>
<sequence>MTEQKVDLNLFFPTPVWASIINNYKHVNQKIFSYIDELKTNDPEGVRRSNFKGWHSKDFELNNENVIIFVNAISTTLNKALIDMNWDLKDQTVKITSMWSIINQKHALNERHIHGNNFISGAYYVKAPSDCGNICFYDPRSGPTFSHPKTTGPNKLNATAHTIKPEDGLLVLFPSYLHHSVETNLSDEERVVISFNVNLISN</sequence>
<proteinExistence type="predicted"/>
<dbReference type="EMBL" id="UINC01013370">
    <property type="protein sequence ID" value="SVA57816.1"/>
    <property type="molecule type" value="Genomic_DNA"/>
</dbReference>
<dbReference type="NCBIfam" id="TIGR02466">
    <property type="entry name" value="TIGR02466 family protein"/>
    <property type="match status" value="1"/>
</dbReference>
<organism evidence="1">
    <name type="scientific">marine metagenome</name>
    <dbReference type="NCBI Taxonomy" id="408172"/>
    <lineage>
        <taxon>unclassified sequences</taxon>
        <taxon>metagenomes</taxon>
        <taxon>ecological metagenomes</taxon>
    </lineage>
</organism>
<dbReference type="Pfam" id="PF13759">
    <property type="entry name" value="2OG-FeII_Oxy_5"/>
    <property type="match status" value="1"/>
</dbReference>
<reference evidence="1" key="1">
    <citation type="submission" date="2018-05" db="EMBL/GenBank/DDBJ databases">
        <authorList>
            <person name="Lanie J.A."/>
            <person name="Ng W.-L."/>
            <person name="Kazmierczak K.M."/>
            <person name="Andrzejewski T.M."/>
            <person name="Davidsen T.M."/>
            <person name="Wayne K.J."/>
            <person name="Tettelin H."/>
            <person name="Glass J.I."/>
            <person name="Rusch D."/>
            <person name="Podicherti R."/>
            <person name="Tsui H.-C.T."/>
            <person name="Winkler M.E."/>
        </authorList>
    </citation>
    <scope>NUCLEOTIDE SEQUENCE</scope>
</reference>
<gene>
    <name evidence="1" type="ORF">METZ01_LOCUS110670</name>
</gene>
<accession>A0A381WZ41</accession>
<dbReference type="InterPro" id="IPR012668">
    <property type="entry name" value="CHP02466"/>
</dbReference>
<dbReference type="Gene3D" id="2.60.120.620">
    <property type="entry name" value="q2cbj1_9rhob like domain"/>
    <property type="match status" value="1"/>
</dbReference>